<dbReference type="EMBL" id="AXCP01007204">
    <property type="status" value="NOT_ANNOTATED_CDS"/>
    <property type="molecule type" value="Genomic_DNA"/>
</dbReference>
<dbReference type="VEuPathDB" id="VectorBase:AATE018043"/>
<protein>
    <recommendedName>
        <fullName evidence="2">DUF4806 domain-containing protein</fullName>
    </recommendedName>
</protein>
<evidence type="ECO:0008006" key="2">
    <source>
        <dbReference type="Google" id="ProtNLM"/>
    </source>
</evidence>
<evidence type="ECO:0000313" key="1">
    <source>
        <dbReference type="EnsemblMetazoa" id="AATE018043-PA.1"/>
    </source>
</evidence>
<accession>A0A182JH79</accession>
<dbReference type="EnsemblMetazoa" id="AATE018043-RA">
    <property type="protein sequence ID" value="AATE018043-PA.1"/>
    <property type="gene ID" value="AATE018043"/>
</dbReference>
<organism evidence="1">
    <name type="scientific">Anopheles atroparvus</name>
    <name type="common">European mosquito</name>
    <dbReference type="NCBI Taxonomy" id="41427"/>
    <lineage>
        <taxon>Eukaryota</taxon>
        <taxon>Metazoa</taxon>
        <taxon>Ecdysozoa</taxon>
        <taxon>Arthropoda</taxon>
        <taxon>Hexapoda</taxon>
        <taxon>Insecta</taxon>
        <taxon>Pterygota</taxon>
        <taxon>Neoptera</taxon>
        <taxon>Endopterygota</taxon>
        <taxon>Diptera</taxon>
        <taxon>Nematocera</taxon>
        <taxon>Culicoidea</taxon>
        <taxon>Culicidae</taxon>
        <taxon>Anophelinae</taxon>
        <taxon>Anopheles</taxon>
    </lineage>
</organism>
<name>A0A182JH79_ANOAO</name>
<reference evidence="1" key="1">
    <citation type="submission" date="2022-08" db="UniProtKB">
        <authorList>
            <consortium name="EnsemblMetazoa"/>
        </authorList>
    </citation>
    <scope>IDENTIFICATION</scope>
    <source>
        <strain evidence="1">EBRO</strain>
    </source>
</reference>
<dbReference type="AlphaFoldDB" id="A0A182JH79"/>
<proteinExistence type="predicted"/>
<sequence>MLVKQIKLISAKQDRLLNLLVPRENLLKKDSFHFESLSNVEQLKEFDQKLVEDHAFAKDAEAWLIALIQEADCRRRLNDAVDLLLTPSCQAQLSWTGAGLNKAGAMQDFENVLRLLTKNVPFRPIASDERGYKPHHG</sequence>